<dbReference type="KEGG" id="halh:HTSR_1767"/>
<feature type="transmembrane region" description="Helical" evidence="1">
    <location>
        <begin position="22"/>
        <end position="44"/>
    </location>
</feature>
<dbReference type="EMBL" id="CP016804">
    <property type="protein sequence ID" value="APE96269.1"/>
    <property type="molecule type" value="Genomic_DNA"/>
</dbReference>
<proteinExistence type="predicted"/>
<protein>
    <submittedName>
        <fullName evidence="2">Uncharacterized protein</fullName>
    </submittedName>
</protein>
<evidence type="ECO:0000313" key="2">
    <source>
        <dbReference type="EMBL" id="AOW80936.1"/>
    </source>
</evidence>
<dbReference type="EMBL" id="CP016070">
    <property type="protein sequence ID" value="AOW80936.1"/>
    <property type="molecule type" value="Genomic_DNA"/>
</dbReference>
<dbReference type="KEGG" id="hhsr:HSR6_1833"/>
<dbReference type="AlphaFoldDB" id="A0A1D8S6E8"/>
<gene>
    <name evidence="3" type="ORF">HSR6_1833</name>
    <name evidence="2" type="ORF">HTSR_1767</name>
</gene>
<dbReference type="STRING" id="1873524.HSR6_1833"/>
<dbReference type="Proteomes" id="UP000186165">
    <property type="component" value="Chromosome"/>
</dbReference>
<name>A0A1D8S6E8_9EURY</name>
<feature type="transmembrane region" description="Helical" evidence="1">
    <location>
        <begin position="177"/>
        <end position="199"/>
    </location>
</feature>
<keyword evidence="1" id="KW-0812">Transmembrane</keyword>
<feature type="transmembrane region" description="Helical" evidence="1">
    <location>
        <begin position="65"/>
        <end position="84"/>
    </location>
</feature>
<evidence type="ECO:0000313" key="3">
    <source>
        <dbReference type="EMBL" id="APE96269.1"/>
    </source>
</evidence>
<keyword evidence="5" id="KW-1185">Reference proteome</keyword>
<accession>A0A1D8S6E8</accession>
<reference evidence="3" key="3">
    <citation type="journal article" date="2017" name="ISME J.">
        <title>Discovery of anaerobic lithoheterotrophic haloarchaea, ubiquitous in hypersaline habitats.</title>
        <authorList>
            <person name="Sorokin D.Y."/>
            <person name="Messina E."/>
            <person name="Smedile F."/>
            <person name="Roman P."/>
            <person name="Damste J.S.S."/>
            <person name="Ciordia S."/>
            <person name="Mena M.C."/>
            <person name="Ferrer M."/>
            <person name="Golyshin P.N."/>
            <person name="Kublanov I.V."/>
            <person name="Samarov N.I."/>
            <person name="Toshchakov S.V."/>
            <person name="La Cono V."/>
            <person name="Yakimov M.M."/>
        </authorList>
    </citation>
    <scope>NUCLEOTIDE SEQUENCE</scope>
    <source>
        <strain evidence="3">HSR6</strain>
    </source>
</reference>
<keyword evidence="1" id="KW-1133">Transmembrane helix</keyword>
<dbReference type="InterPro" id="IPR055952">
    <property type="entry name" value="DUF7530"/>
</dbReference>
<evidence type="ECO:0000256" key="1">
    <source>
        <dbReference type="SAM" id="Phobius"/>
    </source>
</evidence>
<feature type="transmembrane region" description="Helical" evidence="1">
    <location>
        <begin position="150"/>
        <end position="171"/>
    </location>
</feature>
<evidence type="ECO:0000313" key="5">
    <source>
        <dbReference type="Proteomes" id="UP000186165"/>
    </source>
</evidence>
<feature type="transmembrane region" description="Helical" evidence="1">
    <location>
        <begin position="104"/>
        <end position="129"/>
    </location>
</feature>
<organism evidence="2 4">
    <name type="scientific">Halodesulfurarchaeum formicicum</name>
    <dbReference type="NCBI Taxonomy" id="1873524"/>
    <lineage>
        <taxon>Archaea</taxon>
        <taxon>Methanobacteriati</taxon>
        <taxon>Methanobacteriota</taxon>
        <taxon>Stenosarchaea group</taxon>
        <taxon>Halobacteria</taxon>
        <taxon>Halobacteriales</taxon>
        <taxon>Halobacteriaceae</taxon>
        <taxon>Halodesulfurarchaeum</taxon>
    </lineage>
</organism>
<accession>A0A1J1AEC6</accession>
<keyword evidence="1" id="KW-0472">Membrane</keyword>
<dbReference type="Proteomes" id="UP000185608">
    <property type="component" value="Chromosome"/>
</dbReference>
<reference evidence="2 4" key="1">
    <citation type="submission" date="2016-06" db="EMBL/GenBank/DDBJ databases">
        <title>Discovery of anaerobic lithoheterotrophic haloarchaeon capable of sulfur respiration by hydrogen and formate.</title>
        <authorList>
            <person name="Sorokin D.Y."/>
            <person name="Kublanov I.V."/>
            <person name="Roman P."/>
            <person name="Sinninghe Damste J.S."/>
            <person name="Golyshin P.N."/>
            <person name="Rojo D."/>
            <person name="Ciordia S."/>
            <person name="Mena Md.C."/>
            <person name="Ferrer M."/>
            <person name="Smedile F."/>
            <person name="Messina E."/>
            <person name="La Cono V."/>
            <person name="Yakimov M.M."/>
        </authorList>
    </citation>
    <scope>NUCLEOTIDE SEQUENCE [LARGE SCALE GENOMIC DNA]</scope>
    <source>
        <strain evidence="2 4">HTSR1</strain>
    </source>
</reference>
<dbReference type="Pfam" id="PF24374">
    <property type="entry name" value="DUF7530"/>
    <property type="match status" value="1"/>
</dbReference>
<evidence type="ECO:0000313" key="4">
    <source>
        <dbReference type="Proteomes" id="UP000185608"/>
    </source>
</evidence>
<reference evidence="5" key="2">
    <citation type="submission" date="2016-08" db="EMBL/GenBank/DDBJ databases">
        <title>Discovery of first anaerobic lithoheterotrophic haloarchae widely represented in hypersaline habitats.</title>
        <authorList>
            <person name="Sorokin D.Y."/>
            <person name="Kublanov I.V."/>
            <person name="Roman P."/>
            <person name="Sinninghe Damste J.S."/>
            <person name="Golyshin P.N."/>
            <person name="Rojo D."/>
            <person name="Ciordia S."/>
            <person name="Mena Md.C."/>
            <person name="Ferrer M."/>
            <person name="Smedile F."/>
            <person name="Messina E."/>
            <person name="La Cono V."/>
            <person name="Yakimov M.M."/>
        </authorList>
    </citation>
    <scope>NUCLEOTIDE SEQUENCE [LARGE SCALE GENOMIC DNA]</scope>
    <source>
        <strain evidence="5">HSR6</strain>
    </source>
</reference>
<sequence length="200" mass="21695">MQFVGFEAAVLLLGWYHGLTQAAVAGTVGVLVAVAGSAFMLHLSRGFRADREPRRYLDLLFGSRIELVLGLVSFNLLLVYVFVYDPQQAGPALVTSLLGERPPLAYSFVLLLIGWDVAYRIGVGWWACVTGFWRSITYGDELDPATRARFARLDLTTIAFASLQLPIVPVLSGHPLLQLTVLGHVLAVALVSGASVALLR</sequence>